<sequence>MSAVLKIKRPGRIGPVKLASLILDPDCQPRVTIDPALVAEYRDALNAGAIFDNIEVYTDGKSFWCADGFHRVMAYRSAERAQIPANIHEGTKRDAILHAVGANDQHGLRRSNADKRRAVEMLLNDEEWSQWSSNQIADQCGVSGTFVNHMRAERTPVQVTTVVTCEPEKRKGKDGKQYTASAPKPKKLDAFEAAGANIDPRITPEVTIPEEITSVEAVIEKHDEEATREADTSDATWLETLPLTGILTGNALTRFHASALLFRAIEPDRNTFAKAAKKAITKAGRKADAFAWAVKSFLGIDHPSRWVRCAPTSEGGCGGSGQLLAVGECQQCHGNGFRVRSYR</sequence>
<accession>A0A6J5LDM9</accession>
<organism evidence="1">
    <name type="scientific">uncultured Caudovirales phage</name>
    <dbReference type="NCBI Taxonomy" id="2100421"/>
    <lineage>
        <taxon>Viruses</taxon>
        <taxon>Duplodnaviria</taxon>
        <taxon>Heunggongvirae</taxon>
        <taxon>Uroviricota</taxon>
        <taxon>Caudoviricetes</taxon>
        <taxon>Peduoviridae</taxon>
        <taxon>Maltschvirus</taxon>
        <taxon>Maltschvirus maltsch</taxon>
    </lineage>
</organism>
<dbReference type="EMBL" id="LR796250">
    <property type="protein sequence ID" value="CAB4131256.1"/>
    <property type="molecule type" value="Genomic_DNA"/>
</dbReference>
<proteinExistence type="predicted"/>
<gene>
    <name evidence="1" type="ORF">UFOVP124_70</name>
</gene>
<dbReference type="InterPro" id="IPR036086">
    <property type="entry name" value="ParB/Sulfiredoxin_sf"/>
</dbReference>
<evidence type="ECO:0008006" key="2">
    <source>
        <dbReference type="Google" id="ProtNLM"/>
    </source>
</evidence>
<evidence type="ECO:0000313" key="1">
    <source>
        <dbReference type="EMBL" id="CAB4131256.1"/>
    </source>
</evidence>
<dbReference type="SUPFAM" id="SSF110849">
    <property type="entry name" value="ParB/Sulfiredoxin"/>
    <property type="match status" value="1"/>
</dbReference>
<reference evidence="1" key="1">
    <citation type="submission" date="2020-04" db="EMBL/GenBank/DDBJ databases">
        <authorList>
            <person name="Chiriac C."/>
            <person name="Salcher M."/>
            <person name="Ghai R."/>
            <person name="Kavagutti S V."/>
        </authorList>
    </citation>
    <scope>NUCLEOTIDE SEQUENCE</scope>
</reference>
<name>A0A6J5LDM9_9CAUD</name>
<protein>
    <recommendedName>
        <fullName evidence="2">ParB/Sulfiredoxin</fullName>
    </recommendedName>
</protein>